<dbReference type="SUPFAM" id="SSF55681">
    <property type="entry name" value="Class II aaRS and biotin synthetases"/>
    <property type="match status" value="1"/>
</dbReference>
<dbReference type="InterPro" id="IPR004143">
    <property type="entry name" value="BPL_LPL_catalytic"/>
</dbReference>
<dbReference type="InterPro" id="IPR020605">
    <property type="entry name" value="Octanoyltransferase_CS"/>
</dbReference>
<evidence type="ECO:0000256" key="4">
    <source>
        <dbReference type="ARBA" id="ARBA00023315"/>
    </source>
</evidence>
<dbReference type="AlphaFoldDB" id="A0A381RDU4"/>
<keyword evidence="4" id="KW-0012">Acyltransferase</keyword>
<proteinExistence type="inferred from homology"/>
<evidence type="ECO:0000256" key="2">
    <source>
        <dbReference type="ARBA" id="ARBA00012334"/>
    </source>
</evidence>
<comment type="pathway">
    <text evidence="1">Protein modification; protein lipoylation via endogenous pathway; protein N(6)-(lipoyl)lysine from octanoyl-[acyl-carrier-protein]: step 1/2.</text>
</comment>
<organism evidence="6">
    <name type="scientific">marine metagenome</name>
    <dbReference type="NCBI Taxonomy" id="408172"/>
    <lineage>
        <taxon>unclassified sequences</taxon>
        <taxon>metagenomes</taxon>
        <taxon>ecological metagenomes</taxon>
    </lineage>
</organism>
<gene>
    <name evidence="6" type="ORF">METZ01_LOCUS40287</name>
</gene>
<dbReference type="HAMAP" id="MF_00013">
    <property type="entry name" value="LipB"/>
    <property type="match status" value="1"/>
</dbReference>
<dbReference type="PROSITE" id="PS01313">
    <property type="entry name" value="LIPB"/>
    <property type="match status" value="1"/>
</dbReference>
<dbReference type="NCBIfam" id="TIGR00214">
    <property type="entry name" value="lipB"/>
    <property type="match status" value="1"/>
</dbReference>
<dbReference type="EMBL" id="UINC01001724">
    <property type="protein sequence ID" value="SUZ87433.1"/>
    <property type="molecule type" value="Genomic_DNA"/>
</dbReference>
<feature type="domain" description="BPL/LPL catalytic" evidence="5">
    <location>
        <begin position="31"/>
        <end position="215"/>
    </location>
</feature>
<dbReference type="GO" id="GO:0033819">
    <property type="term" value="F:lipoyl(octanoyl) transferase activity"/>
    <property type="evidence" value="ECO:0007669"/>
    <property type="project" value="UniProtKB-EC"/>
</dbReference>
<dbReference type="NCBIfam" id="NF010925">
    <property type="entry name" value="PRK14345.1"/>
    <property type="match status" value="1"/>
</dbReference>
<evidence type="ECO:0000259" key="5">
    <source>
        <dbReference type="PROSITE" id="PS51733"/>
    </source>
</evidence>
<dbReference type="UniPathway" id="UPA00538">
    <property type="reaction ID" value="UER00592"/>
</dbReference>
<dbReference type="EC" id="2.3.1.181" evidence="2"/>
<dbReference type="PIRSF" id="PIRSF016262">
    <property type="entry name" value="LPLase"/>
    <property type="match status" value="1"/>
</dbReference>
<dbReference type="Gene3D" id="3.30.930.10">
    <property type="entry name" value="Bira Bifunctional Protein, Domain 2"/>
    <property type="match status" value="1"/>
</dbReference>
<reference evidence="6" key="1">
    <citation type="submission" date="2018-05" db="EMBL/GenBank/DDBJ databases">
        <authorList>
            <person name="Lanie J.A."/>
            <person name="Ng W.-L."/>
            <person name="Kazmierczak K.M."/>
            <person name="Andrzejewski T.M."/>
            <person name="Davidsen T.M."/>
            <person name="Wayne K.J."/>
            <person name="Tettelin H."/>
            <person name="Glass J.I."/>
            <person name="Rusch D."/>
            <person name="Podicherti R."/>
            <person name="Tsui H.-C.T."/>
            <person name="Winkler M.E."/>
        </authorList>
    </citation>
    <scope>NUCLEOTIDE SEQUENCE</scope>
</reference>
<evidence type="ECO:0000256" key="1">
    <source>
        <dbReference type="ARBA" id="ARBA00004821"/>
    </source>
</evidence>
<dbReference type="GO" id="GO:0009249">
    <property type="term" value="P:protein lipoylation"/>
    <property type="evidence" value="ECO:0007669"/>
    <property type="project" value="InterPro"/>
</dbReference>
<dbReference type="PROSITE" id="PS51733">
    <property type="entry name" value="BPL_LPL_CATALYTIC"/>
    <property type="match status" value="1"/>
</dbReference>
<keyword evidence="3" id="KW-0808">Transferase</keyword>
<dbReference type="PANTHER" id="PTHR10993">
    <property type="entry name" value="OCTANOYLTRANSFERASE"/>
    <property type="match status" value="1"/>
</dbReference>
<dbReference type="InterPro" id="IPR000544">
    <property type="entry name" value="Octanoyltransferase"/>
</dbReference>
<dbReference type="Pfam" id="PF21948">
    <property type="entry name" value="LplA-B_cat"/>
    <property type="match status" value="1"/>
</dbReference>
<accession>A0A381RDU4</accession>
<sequence>MRQLEVRSLGTVGYCDALTLQHALVEERRHGRVSDLLLLLEHPHVITRGAGARESNDHVLVDRSTLDAEAIDIVDTGRGGDVTYHGPGQLIGYPILDLKPDRCDVRRYVRDLEEVMIRTAAAFGIVAGRVNGLTGVWVGEAKLGAIGVRISRWITSHGFAFNVSPDLSRFEMIVPCGIVDKSVTSLSALLDQELVLADVEAAVVTSFSEVFDRAVCTTALV</sequence>
<protein>
    <recommendedName>
        <fullName evidence="2">lipoyl(octanoyl) transferase</fullName>
        <ecNumber evidence="2">2.3.1.181</ecNumber>
    </recommendedName>
</protein>
<dbReference type="CDD" id="cd16444">
    <property type="entry name" value="LipB"/>
    <property type="match status" value="1"/>
</dbReference>
<dbReference type="InterPro" id="IPR045864">
    <property type="entry name" value="aa-tRNA-synth_II/BPL/LPL"/>
</dbReference>
<name>A0A381RDU4_9ZZZZ</name>
<evidence type="ECO:0000313" key="6">
    <source>
        <dbReference type="EMBL" id="SUZ87433.1"/>
    </source>
</evidence>
<dbReference type="PANTHER" id="PTHR10993:SF7">
    <property type="entry name" value="LIPOYLTRANSFERASE 2, MITOCHONDRIAL-RELATED"/>
    <property type="match status" value="1"/>
</dbReference>
<evidence type="ECO:0000256" key="3">
    <source>
        <dbReference type="ARBA" id="ARBA00022679"/>
    </source>
</evidence>